<dbReference type="KEGG" id="sbae:DSM104329_02455"/>
<dbReference type="InterPro" id="IPR052342">
    <property type="entry name" value="MCH/BMMD"/>
</dbReference>
<dbReference type="Proteomes" id="UP001162834">
    <property type="component" value="Chromosome"/>
</dbReference>
<accession>A0A9E7C0Z6</accession>
<keyword evidence="2" id="KW-1185">Reference proteome</keyword>
<dbReference type="CDD" id="cd03451">
    <property type="entry name" value="FkbR2"/>
    <property type="match status" value="1"/>
</dbReference>
<dbReference type="PANTHER" id="PTHR43664:SF1">
    <property type="entry name" value="BETA-METHYLMALYL-COA DEHYDRATASE"/>
    <property type="match status" value="1"/>
</dbReference>
<dbReference type="AlphaFoldDB" id="A0A9E7C0Z6"/>
<dbReference type="InterPro" id="IPR029069">
    <property type="entry name" value="HotDog_dom_sf"/>
</dbReference>
<evidence type="ECO:0000313" key="2">
    <source>
        <dbReference type="Proteomes" id="UP001162834"/>
    </source>
</evidence>
<organism evidence="1 2">
    <name type="scientific">Capillimicrobium parvum</name>
    <dbReference type="NCBI Taxonomy" id="2884022"/>
    <lineage>
        <taxon>Bacteria</taxon>
        <taxon>Bacillati</taxon>
        <taxon>Actinomycetota</taxon>
        <taxon>Thermoleophilia</taxon>
        <taxon>Solirubrobacterales</taxon>
        <taxon>Capillimicrobiaceae</taxon>
        <taxon>Capillimicrobium</taxon>
    </lineage>
</organism>
<name>A0A9E7C0Z6_9ACTN</name>
<protein>
    <submittedName>
        <fullName evidence="1">Beta-methylmalyl-CoA dehydratase</fullName>
        <ecNumber evidence="1">4.2.1.148</ecNumber>
    </submittedName>
</protein>
<evidence type="ECO:0000313" key="1">
    <source>
        <dbReference type="EMBL" id="UGS36057.1"/>
    </source>
</evidence>
<sequence length="342" mass="36286">MSADLSTPSAGSVAGPYFDDLEVGDRVVDAPAITLTDGHAALHQAILGDRLRLSLDAGLSRRVLGAERPLAHPSLVCDMAIGQSTWLTQRVIGNLFYRGLVLRRPVLLGDTLRTTTTVEALRENRRREGRAPTGLAVLRVTTVDQDDRPVLDFWRCAMLPLSEGCEPTGRADDVDAVGTGLSGEALEAVTAGWDLDAFRAAMPDGAHFAQLSAPARWAVEGGDVVSCAPELARMTLNVAVAHHDAVAGGGRRLVYGGHTIGIAASHLCRALPNLVTIVAWEGCDHLGPVFEGDTLRSSVELTAREPLTAGGGLVHLRVLVRALRSPDEAAEVLDWRLVGVMA</sequence>
<dbReference type="SUPFAM" id="SSF54637">
    <property type="entry name" value="Thioesterase/thiol ester dehydrase-isomerase"/>
    <property type="match status" value="2"/>
</dbReference>
<dbReference type="PANTHER" id="PTHR43664">
    <property type="entry name" value="MONOAMINE OXIDASE-RELATED"/>
    <property type="match status" value="1"/>
</dbReference>
<dbReference type="Gene3D" id="3.10.129.10">
    <property type="entry name" value="Hotdog Thioesterase"/>
    <property type="match status" value="2"/>
</dbReference>
<proteinExistence type="predicted"/>
<keyword evidence="1" id="KW-0456">Lyase</keyword>
<dbReference type="GO" id="GO:0016829">
    <property type="term" value="F:lyase activity"/>
    <property type="evidence" value="ECO:0007669"/>
    <property type="project" value="UniProtKB-KW"/>
</dbReference>
<reference evidence="1" key="1">
    <citation type="journal article" date="2022" name="Int. J. Syst. Evol. Microbiol.">
        <title>Pseudomonas aegrilactucae sp. nov. and Pseudomonas morbosilactucae sp. nov., pathogens causing bacterial rot of lettuce in Japan.</title>
        <authorList>
            <person name="Sawada H."/>
            <person name="Fujikawa T."/>
            <person name="Satou M."/>
        </authorList>
    </citation>
    <scope>NUCLEOTIDE SEQUENCE</scope>
    <source>
        <strain evidence="1">0166_1</strain>
    </source>
</reference>
<gene>
    <name evidence="1" type="primary">mch_1</name>
    <name evidence="1" type="ORF">DSM104329_02455</name>
</gene>
<dbReference type="EMBL" id="CP087164">
    <property type="protein sequence ID" value="UGS36057.1"/>
    <property type="molecule type" value="Genomic_DNA"/>
</dbReference>
<dbReference type="EC" id="4.2.1.148" evidence="1"/>